<feature type="domain" description="N-acetylmuramidase" evidence="2">
    <location>
        <begin position="93"/>
        <end position="271"/>
    </location>
</feature>
<dbReference type="InterPro" id="IPR024408">
    <property type="entry name" value="Muramidase"/>
</dbReference>
<evidence type="ECO:0000313" key="4">
    <source>
        <dbReference type="Proteomes" id="UP000830454"/>
    </source>
</evidence>
<dbReference type="InterPro" id="IPR002477">
    <property type="entry name" value="Peptidoglycan-bd-like"/>
</dbReference>
<dbReference type="Gene3D" id="1.10.101.10">
    <property type="entry name" value="PGBD-like superfamily/PGBD"/>
    <property type="match status" value="1"/>
</dbReference>
<accession>A0ABY4HQ71</accession>
<dbReference type="Pfam" id="PF01471">
    <property type="entry name" value="PG_binding_1"/>
    <property type="match status" value="1"/>
</dbReference>
<evidence type="ECO:0000259" key="2">
    <source>
        <dbReference type="Pfam" id="PF11860"/>
    </source>
</evidence>
<feature type="domain" description="Peptidoglycan binding-like" evidence="1">
    <location>
        <begin position="11"/>
        <end position="64"/>
    </location>
</feature>
<reference evidence="3" key="1">
    <citation type="submission" date="2021-12" db="EMBL/GenBank/DDBJ databases">
        <authorList>
            <person name="Cha I.-T."/>
            <person name="Lee K.-E."/>
            <person name="Park S.-J."/>
        </authorList>
    </citation>
    <scope>NUCLEOTIDE SEQUENCE</scope>
    <source>
        <strain evidence="3">YSM-43</strain>
    </source>
</reference>
<dbReference type="Pfam" id="PF11860">
    <property type="entry name" value="Muramidase"/>
    <property type="match status" value="1"/>
</dbReference>
<protein>
    <submittedName>
        <fullName evidence="3">N-acetylmuramidase family protein</fullName>
    </submittedName>
</protein>
<dbReference type="SUPFAM" id="SSF47090">
    <property type="entry name" value="PGBD-like"/>
    <property type="match status" value="1"/>
</dbReference>
<proteinExistence type="predicted"/>
<evidence type="ECO:0000313" key="3">
    <source>
        <dbReference type="EMBL" id="UOX34825.1"/>
    </source>
</evidence>
<gene>
    <name evidence="3" type="ORF">LXD69_04775</name>
</gene>
<name>A0ABY4HQ71_9FLAO</name>
<dbReference type="RefSeq" id="WP_246917888.1">
    <property type="nucleotide sequence ID" value="NZ_CP090145.1"/>
</dbReference>
<dbReference type="EMBL" id="CP090145">
    <property type="protein sequence ID" value="UOX34825.1"/>
    <property type="molecule type" value="Genomic_DNA"/>
</dbReference>
<organism evidence="3 4">
    <name type="scientific">Flavobacterium sediminilitoris</name>
    <dbReference type="NCBI Taxonomy" id="2024526"/>
    <lineage>
        <taxon>Bacteria</taxon>
        <taxon>Pseudomonadati</taxon>
        <taxon>Bacteroidota</taxon>
        <taxon>Flavobacteriia</taxon>
        <taxon>Flavobacteriales</taxon>
        <taxon>Flavobacteriaceae</taxon>
        <taxon>Flavobacterium</taxon>
    </lineage>
</organism>
<evidence type="ECO:0000259" key="1">
    <source>
        <dbReference type="Pfam" id="PF01471"/>
    </source>
</evidence>
<dbReference type="InterPro" id="IPR036365">
    <property type="entry name" value="PGBD-like_sf"/>
</dbReference>
<keyword evidence="4" id="KW-1185">Reference proteome</keyword>
<dbReference type="Proteomes" id="UP000830454">
    <property type="component" value="Chromosome"/>
</dbReference>
<reference evidence="3" key="2">
    <citation type="submission" date="2022-04" db="EMBL/GenBank/DDBJ databases">
        <title>Complete Genome Sequence of Flavobacterium sediminilitoris YSM-43, Isolated from a Tidal Sediment.</title>
        <authorList>
            <person name="Lee P.A."/>
        </authorList>
    </citation>
    <scope>NUCLEOTIDE SEQUENCE</scope>
    <source>
        <strain evidence="3">YSM-43</strain>
    </source>
</reference>
<dbReference type="InterPro" id="IPR036366">
    <property type="entry name" value="PGBDSf"/>
</dbReference>
<sequence>MRTIKYNNKATEVTTLCDLLSKLGYNLIVSDSFTLQVDAAVKDFQYKNNLVVDGIVGIKTWSKLFELSNITTHNDKLLSERDLMEFANEFQLELACVKAVNEVESRGKGFLVSGKPKILFEGHVFWRELNKRGVNPSQYSNANTANVLYQSWTKKHYLGGDGEYARLQKAIQINPSQAFQDAAYCATSWGCFQIMGFNAVSIGYNSIEEFVQKMHLNEKEHLTAFGKFLKTNNLIPYLQNKDWAGFAYRYNGSGYKANKYDEKLANAYKKYS</sequence>